<keyword evidence="2" id="KW-1185">Reference proteome</keyword>
<organism evidence="1 2">
    <name type="scientific">Helianthus annuus</name>
    <name type="common">Common sunflower</name>
    <dbReference type="NCBI Taxonomy" id="4232"/>
    <lineage>
        <taxon>Eukaryota</taxon>
        <taxon>Viridiplantae</taxon>
        <taxon>Streptophyta</taxon>
        <taxon>Embryophyta</taxon>
        <taxon>Tracheophyta</taxon>
        <taxon>Spermatophyta</taxon>
        <taxon>Magnoliopsida</taxon>
        <taxon>eudicotyledons</taxon>
        <taxon>Gunneridae</taxon>
        <taxon>Pentapetalae</taxon>
        <taxon>asterids</taxon>
        <taxon>campanulids</taxon>
        <taxon>Asterales</taxon>
        <taxon>Asteraceae</taxon>
        <taxon>Asteroideae</taxon>
        <taxon>Heliantheae alliance</taxon>
        <taxon>Heliantheae</taxon>
        <taxon>Helianthus</taxon>
    </lineage>
</organism>
<dbReference type="InParanoid" id="A0A251SR65"/>
<proteinExistence type="predicted"/>
<accession>A0A251SR65</accession>
<sequence>MLLISISFEGTWEFDIIGGVIENLNNETVRWPCKRTHRSNRELVDLIRIYAGQIFI</sequence>
<dbReference type="Proteomes" id="UP000215914">
    <property type="component" value="Chromosome 13"/>
</dbReference>
<name>A0A251SR65_HELAN</name>
<evidence type="ECO:0000313" key="2">
    <source>
        <dbReference type="Proteomes" id="UP000215914"/>
    </source>
</evidence>
<evidence type="ECO:0000313" key="1">
    <source>
        <dbReference type="EMBL" id="OTG01337.1"/>
    </source>
</evidence>
<gene>
    <name evidence="1" type="ORF">HannXRQ_Chr13g0401011</name>
</gene>
<reference evidence="2" key="1">
    <citation type="journal article" date="2017" name="Nature">
        <title>The sunflower genome provides insights into oil metabolism, flowering and Asterid evolution.</title>
        <authorList>
            <person name="Badouin H."/>
            <person name="Gouzy J."/>
            <person name="Grassa C.J."/>
            <person name="Murat F."/>
            <person name="Staton S.E."/>
            <person name="Cottret L."/>
            <person name="Lelandais-Briere C."/>
            <person name="Owens G.L."/>
            <person name="Carrere S."/>
            <person name="Mayjonade B."/>
            <person name="Legrand L."/>
            <person name="Gill N."/>
            <person name="Kane N.C."/>
            <person name="Bowers J.E."/>
            <person name="Hubner S."/>
            <person name="Bellec A."/>
            <person name="Berard A."/>
            <person name="Berges H."/>
            <person name="Blanchet N."/>
            <person name="Boniface M.C."/>
            <person name="Brunel D."/>
            <person name="Catrice O."/>
            <person name="Chaidir N."/>
            <person name="Claudel C."/>
            <person name="Donnadieu C."/>
            <person name="Faraut T."/>
            <person name="Fievet G."/>
            <person name="Helmstetter N."/>
            <person name="King M."/>
            <person name="Knapp S.J."/>
            <person name="Lai Z."/>
            <person name="Le Paslier M.C."/>
            <person name="Lippi Y."/>
            <person name="Lorenzon L."/>
            <person name="Mandel J.R."/>
            <person name="Marage G."/>
            <person name="Marchand G."/>
            <person name="Marquand E."/>
            <person name="Bret-Mestries E."/>
            <person name="Morien E."/>
            <person name="Nambeesan S."/>
            <person name="Nguyen T."/>
            <person name="Pegot-Espagnet P."/>
            <person name="Pouilly N."/>
            <person name="Raftis F."/>
            <person name="Sallet E."/>
            <person name="Schiex T."/>
            <person name="Thomas J."/>
            <person name="Vandecasteele C."/>
            <person name="Vares D."/>
            <person name="Vear F."/>
            <person name="Vautrin S."/>
            <person name="Crespi M."/>
            <person name="Mangin B."/>
            <person name="Burke J.M."/>
            <person name="Salse J."/>
            <person name="Munos S."/>
            <person name="Vincourt P."/>
            <person name="Rieseberg L.H."/>
            <person name="Langlade N.B."/>
        </authorList>
    </citation>
    <scope>NUCLEOTIDE SEQUENCE [LARGE SCALE GENOMIC DNA]</scope>
    <source>
        <strain evidence="2">cv. SF193</strain>
    </source>
</reference>
<dbReference type="EMBL" id="CM007902">
    <property type="protein sequence ID" value="OTG01337.1"/>
    <property type="molecule type" value="Genomic_DNA"/>
</dbReference>
<protein>
    <submittedName>
        <fullName evidence="1">Uncharacterized protein</fullName>
    </submittedName>
</protein>
<dbReference type="AlphaFoldDB" id="A0A251SR65"/>